<dbReference type="EMBL" id="JARBHB010000008">
    <property type="protein sequence ID" value="KAJ8876358.1"/>
    <property type="molecule type" value="Genomic_DNA"/>
</dbReference>
<evidence type="ECO:0000313" key="2">
    <source>
        <dbReference type="Proteomes" id="UP001159363"/>
    </source>
</evidence>
<reference evidence="1 2" key="1">
    <citation type="submission" date="2023-02" db="EMBL/GenBank/DDBJ databases">
        <title>LHISI_Scaffold_Assembly.</title>
        <authorList>
            <person name="Stuart O.P."/>
            <person name="Cleave R."/>
            <person name="Magrath M.J.L."/>
            <person name="Mikheyev A.S."/>
        </authorList>
    </citation>
    <scope>NUCLEOTIDE SEQUENCE [LARGE SCALE GENOMIC DNA]</scope>
    <source>
        <strain evidence="1">Daus_M_001</strain>
        <tissue evidence="1">Leg muscle</tissue>
    </source>
</reference>
<organism evidence="1 2">
    <name type="scientific">Dryococelus australis</name>
    <dbReference type="NCBI Taxonomy" id="614101"/>
    <lineage>
        <taxon>Eukaryota</taxon>
        <taxon>Metazoa</taxon>
        <taxon>Ecdysozoa</taxon>
        <taxon>Arthropoda</taxon>
        <taxon>Hexapoda</taxon>
        <taxon>Insecta</taxon>
        <taxon>Pterygota</taxon>
        <taxon>Neoptera</taxon>
        <taxon>Polyneoptera</taxon>
        <taxon>Phasmatodea</taxon>
        <taxon>Verophasmatodea</taxon>
        <taxon>Anareolatae</taxon>
        <taxon>Phasmatidae</taxon>
        <taxon>Eurycanthinae</taxon>
        <taxon>Dryococelus</taxon>
    </lineage>
</organism>
<sequence length="89" mass="10702">MQWHEINVTDTLDEKISRLSQMITDLYNRTMPLRTRRATKLPAPWLTNVIVQLMRKCDNAYSRYKRDIRTNVPAADSFDQYRMLRHKCT</sequence>
<dbReference type="Proteomes" id="UP001159363">
    <property type="component" value="Chromosome 7"/>
</dbReference>
<accession>A0ABQ9GWE1</accession>
<gene>
    <name evidence="1" type="ORF">PR048_020803</name>
</gene>
<evidence type="ECO:0000313" key="1">
    <source>
        <dbReference type="EMBL" id="KAJ8876358.1"/>
    </source>
</evidence>
<proteinExistence type="predicted"/>
<protein>
    <submittedName>
        <fullName evidence="1">Uncharacterized protein</fullName>
    </submittedName>
</protein>
<name>A0ABQ9GWE1_9NEOP</name>
<keyword evidence="2" id="KW-1185">Reference proteome</keyword>
<comment type="caution">
    <text evidence="1">The sequence shown here is derived from an EMBL/GenBank/DDBJ whole genome shotgun (WGS) entry which is preliminary data.</text>
</comment>